<sequence length="51" mass="5464">MLILLSISFQNVTPSPPDPESRGAKPLVTTELPLPDHLPNPTPSLNSCSLQ</sequence>
<proteinExistence type="predicted"/>
<dbReference type="RefSeq" id="XP_062645323.1">
    <property type="nucleotide sequence ID" value="XM_062793374.1"/>
</dbReference>
<organism evidence="2 3">
    <name type="scientific">Parathielavia appendiculata</name>
    <dbReference type="NCBI Taxonomy" id="2587402"/>
    <lineage>
        <taxon>Eukaryota</taxon>
        <taxon>Fungi</taxon>
        <taxon>Dikarya</taxon>
        <taxon>Ascomycota</taxon>
        <taxon>Pezizomycotina</taxon>
        <taxon>Sordariomycetes</taxon>
        <taxon>Sordariomycetidae</taxon>
        <taxon>Sordariales</taxon>
        <taxon>Chaetomiaceae</taxon>
        <taxon>Parathielavia</taxon>
    </lineage>
</organism>
<protein>
    <submittedName>
        <fullName evidence="2">Uncharacterized protein</fullName>
    </submittedName>
</protein>
<comment type="caution">
    <text evidence="2">The sequence shown here is derived from an EMBL/GenBank/DDBJ whole genome shotgun (WGS) entry which is preliminary data.</text>
</comment>
<gene>
    <name evidence="2" type="ORF">N657DRAFT_647718</name>
</gene>
<evidence type="ECO:0000256" key="1">
    <source>
        <dbReference type="SAM" id="MobiDB-lite"/>
    </source>
</evidence>
<reference evidence="2" key="1">
    <citation type="journal article" date="2023" name="Mol. Phylogenet. Evol.">
        <title>Genome-scale phylogeny and comparative genomics of the fungal order Sordariales.</title>
        <authorList>
            <person name="Hensen N."/>
            <person name="Bonometti L."/>
            <person name="Westerberg I."/>
            <person name="Brannstrom I.O."/>
            <person name="Guillou S."/>
            <person name="Cros-Aarteil S."/>
            <person name="Calhoun S."/>
            <person name="Haridas S."/>
            <person name="Kuo A."/>
            <person name="Mondo S."/>
            <person name="Pangilinan J."/>
            <person name="Riley R."/>
            <person name="LaButti K."/>
            <person name="Andreopoulos B."/>
            <person name="Lipzen A."/>
            <person name="Chen C."/>
            <person name="Yan M."/>
            <person name="Daum C."/>
            <person name="Ng V."/>
            <person name="Clum A."/>
            <person name="Steindorff A."/>
            <person name="Ohm R.A."/>
            <person name="Martin F."/>
            <person name="Silar P."/>
            <person name="Natvig D.O."/>
            <person name="Lalanne C."/>
            <person name="Gautier V."/>
            <person name="Ament-Velasquez S.L."/>
            <person name="Kruys A."/>
            <person name="Hutchinson M.I."/>
            <person name="Powell A.J."/>
            <person name="Barry K."/>
            <person name="Miller A.N."/>
            <person name="Grigoriev I.V."/>
            <person name="Debuchy R."/>
            <person name="Gladieux P."/>
            <person name="Hiltunen Thoren M."/>
            <person name="Johannesson H."/>
        </authorList>
    </citation>
    <scope>NUCLEOTIDE SEQUENCE</scope>
    <source>
        <strain evidence="2">CBS 731.68</strain>
    </source>
</reference>
<keyword evidence="3" id="KW-1185">Reference proteome</keyword>
<feature type="region of interest" description="Disordered" evidence="1">
    <location>
        <begin position="11"/>
        <end position="51"/>
    </location>
</feature>
<dbReference type="AlphaFoldDB" id="A0AAN6Z1I3"/>
<evidence type="ECO:0000313" key="3">
    <source>
        <dbReference type="Proteomes" id="UP001302602"/>
    </source>
</evidence>
<reference evidence="2" key="2">
    <citation type="submission" date="2023-05" db="EMBL/GenBank/DDBJ databases">
        <authorList>
            <consortium name="Lawrence Berkeley National Laboratory"/>
            <person name="Steindorff A."/>
            <person name="Hensen N."/>
            <person name="Bonometti L."/>
            <person name="Westerberg I."/>
            <person name="Brannstrom I.O."/>
            <person name="Guillou S."/>
            <person name="Cros-Aarteil S."/>
            <person name="Calhoun S."/>
            <person name="Haridas S."/>
            <person name="Kuo A."/>
            <person name="Mondo S."/>
            <person name="Pangilinan J."/>
            <person name="Riley R."/>
            <person name="Labutti K."/>
            <person name="Andreopoulos B."/>
            <person name="Lipzen A."/>
            <person name="Chen C."/>
            <person name="Yanf M."/>
            <person name="Daum C."/>
            <person name="Ng V."/>
            <person name="Clum A."/>
            <person name="Ohm R."/>
            <person name="Martin F."/>
            <person name="Silar P."/>
            <person name="Natvig D."/>
            <person name="Lalanne C."/>
            <person name="Gautier V."/>
            <person name="Ament-Velasquez S.L."/>
            <person name="Kruys A."/>
            <person name="Hutchinson M.I."/>
            <person name="Powell A.J."/>
            <person name="Barry K."/>
            <person name="Miller A.N."/>
            <person name="Grigoriev I.V."/>
            <person name="Debuchy R."/>
            <person name="Gladieux P."/>
            <person name="Thoren M.H."/>
            <person name="Johannesson H."/>
        </authorList>
    </citation>
    <scope>NUCLEOTIDE SEQUENCE</scope>
    <source>
        <strain evidence="2">CBS 731.68</strain>
    </source>
</reference>
<accession>A0AAN6Z1I3</accession>
<evidence type="ECO:0000313" key="2">
    <source>
        <dbReference type="EMBL" id="KAK4121552.1"/>
    </source>
</evidence>
<dbReference type="Proteomes" id="UP001302602">
    <property type="component" value="Unassembled WGS sequence"/>
</dbReference>
<name>A0AAN6Z1I3_9PEZI</name>
<dbReference type="EMBL" id="MU853233">
    <property type="protein sequence ID" value="KAK4121552.1"/>
    <property type="molecule type" value="Genomic_DNA"/>
</dbReference>
<dbReference type="GeneID" id="87830143"/>